<feature type="region of interest" description="Disordered" evidence="1">
    <location>
        <begin position="52"/>
        <end position="75"/>
    </location>
</feature>
<name>A0A0L6VM98_9BASI</name>
<feature type="region of interest" description="Disordered" evidence="1">
    <location>
        <begin position="324"/>
        <end position="344"/>
    </location>
</feature>
<dbReference type="Gene3D" id="3.40.50.300">
    <property type="entry name" value="P-loop containing nucleotide triphosphate hydrolases"/>
    <property type="match status" value="1"/>
</dbReference>
<evidence type="ECO:0000313" key="2">
    <source>
        <dbReference type="EMBL" id="KNZ61868.1"/>
    </source>
</evidence>
<evidence type="ECO:0000313" key="3">
    <source>
        <dbReference type="Proteomes" id="UP000037035"/>
    </source>
</evidence>
<dbReference type="OrthoDB" id="28357at2759"/>
<proteinExistence type="predicted"/>
<keyword evidence="3" id="KW-1185">Reference proteome</keyword>
<feature type="compositionally biased region" description="Polar residues" evidence="1">
    <location>
        <begin position="94"/>
        <end position="105"/>
    </location>
</feature>
<protein>
    <submittedName>
        <fullName evidence="2">Uncharacterized protein</fullName>
    </submittedName>
</protein>
<reference evidence="2 3" key="1">
    <citation type="submission" date="2015-08" db="EMBL/GenBank/DDBJ databases">
        <title>Next Generation Sequencing and Analysis of the Genome of Puccinia sorghi L Schw, the Causal Agent of Maize Common Rust.</title>
        <authorList>
            <person name="Rochi L."/>
            <person name="Burguener G."/>
            <person name="Darino M."/>
            <person name="Turjanski A."/>
            <person name="Kreff E."/>
            <person name="Dieguez M.J."/>
            <person name="Sacco F."/>
        </authorList>
    </citation>
    <scope>NUCLEOTIDE SEQUENCE [LARGE SCALE GENOMIC DNA]</scope>
    <source>
        <strain evidence="2 3">RO10H11247</strain>
    </source>
</reference>
<feature type="region of interest" description="Disordered" evidence="1">
    <location>
        <begin position="94"/>
        <end position="116"/>
    </location>
</feature>
<dbReference type="AlphaFoldDB" id="A0A0L6VM98"/>
<dbReference type="STRING" id="27349.A0A0L6VM98"/>
<accession>A0A0L6VM98</accession>
<feature type="compositionally biased region" description="Polar residues" evidence="1">
    <location>
        <begin position="60"/>
        <end position="72"/>
    </location>
</feature>
<dbReference type="VEuPathDB" id="FungiDB:VP01_1348g6"/>
<dbReference type="CDD" id="cd00882">
    <property type="entry name" value="Ras_like_GTPase"/>
    <property type="match status" value="1"/>
</dbReference>
<dbReference type="Proteomes" id="UP000037035">
    <property type="component" value="Unassembled WGS sequence"/>
</dbReference>
<feature type="compositionally biased region" description="Basic and acidic residues" evidence="1">
    <location>
        <begin position="455"/>
        <end position="467"/>
    </location>
</feature>
<feature type="region of interest" description="Disordered" evidence="1">
    <location>
        <begin position="363"/>
        <end position="536"/>
    </location>
</feature>
<gene>
    <name evidence="2" type="ORF">VP01_1348g6</name>
</gene>
<dbReference type="EMBL" id="LAVV01003876">
    <property type="protein sequence ID" value="KNZ61868.1"/>
    <property type="molecule type" value="Genomic_DNA"/>
</dbReference>
<comment type="caution">
    <text evidence="2">The sequence shown here is derived from an EMBL/GenBank/DDBJ whole genome shotgun (WGS) entry which is preliminary data.</text>
</comment>
<organism evidence="2 3">
    <name type="scientific">Puccinia sorghi</name>
    <dbReference type="NCBI Taxonomy" id="27349"/>
    <lineage>
        <taxon>Eukaryota</taxon>
        <taxon>Fungi</taxon>
        <taxon>Dikarya</taxon>
        <taxon>Basidiomycota</taxon>
        <taxon>Pucciniomycotina</taxon>
        <taxon>Pucciniomycetes</taxon>
        <taxon>Pucciniales</taxon>
        <taxon>Pucciniaceae</taxon>
        <taxon>Puccinia</taxon>
    </lineage>
</organism>
<dbReference type="SUPFAM" id="SSF52540">
    <property type="entry name" value="P-loop containing nucleoside triphosphate hydrolases"/>
    <property type="match status" value="1"/>
</dbReference>
<sequence>MSDTFIRKTQSFTAIHPHTHPRYSLHNPPHSPNLLTVLPSQFTKEIILKHSEPHKHKHGSSCTSPIQPTGGTQHYAPDFNPIHTPQDILNLFESQPLNPISNPTRGHSEIDGDESDENDHTLHLIDNPQARDALNVKADFVIAVAGPKGVGKSTIITKALRHTQWGSSVVIYEDSSENHITSSISNITSNTTGNVKILQVLEIDQPILHEKFVKKNHKEGISWPDQLPHPDGVLLCYDAMDPDALDQLRPLLHAFWTRGGISLIVLACKSDKDEKKNATSPLKAAELVNVYGTGMIQLDGGLDDPSKKMRNSFNWIVKAIKEARGEHRPHSSASSTNILDSMCGDDAPPLSSSITAAHLLPVGSETSEELDQESPRGSCTPFTPGKLASDGQPLTSPGMTPRRPTPASLDLFSDSTHLVPPLQTKSSKFHSHTHTDDADGDSFSNNALVAMSYEKSTRPDGSFKDDGSTSGSSQDSVLKALSHTPAIQTASPTANHPDHKYGSNQPSNDDQEDQSLPAQSDQTSSGKALSGPKKHAVQKAIAMSQRGVDMDLHFDKQVIIDKFVFATVSGNGGSQPLLRSFRRSSSVSSSSLSTLREIPFWVVMLI</sequence>
<feature type="compositionally biased region" description="Polar residues" evidence="1">
    <location>
        <begin position="485"/>
        <end position="494"/>
    </location>
</feature>
<feature type="compositionally biased region" description="Polar residues" evidence="1">
    <location>
        <begin position="502"/>
        <end position="527"/>
    </location>
</feature>
<evidence type="ECO:0000256" key="1">
    <source>
        <dbReference type="SAM" id="MobiDB-lite"/>
    </source>
</evidence>
<dbReference type="InterPro" id="IPR027417">
    <property type="entry name" value="P-loop_NTPase"/>
</dbReference>